<name>A0A8R1ICK7_CAEJA</name>
<feature type="region of interest" description="Disordered" evidence="1">
    <location>
        <begin position="1"/>
        <end position="45"/>
    </location>
</feature>
<keyword evidence="3" id="KW-1185">Reference proteome</keyword>
<reference evidence="2" key="2">
    <citation type="submission" date="2022-06" db="UniProtKB">
        <authorList>
            <consortium name="EnsemblMetazoa"/>
        </authorList>
    </citation>
    <scope>IDENTIFICATION</scope>
    <source>
        <strain evidence="2">DF5081</strain>
    </source>
</reference>
<feature type="compositionally biased region" description="Basic and acidic residues" evidence="1">
    <location>
        <begin position="233"/>
        <end position="242"/>
    </location>
</feature>
<feature type="region of interest" description="Disordered" evidence="1">
    <location>
        <begin position="51"/>
        <end position="70"/>
    </location>
</feature>
<feature type="region of interest" description="Disordered" evidence="1">
    <location>
        <begin position="611"/>
        <end position="641"/>
    </location>
</feature>
<proteinExistence type="predicted"/>
<feature type="region of interest" description="Disordered" evidence="1">
    <location>
        <begin position="77"/>
        <end position="107"/>
    </location>
</feature>
<sequence>MDNFSNNRQSVTPDTGGPIDESSESSWWKNDPPSEPLTPITFSFLSGEQQSNFNFPSLPLPQDGNLNVDMDVDVDVDNDAENTSMEPVGSQNDSMPSCSSSISPKRKELLVVDEDESRLSDNYEPTAHLGWASFDESTPTPPKKTAEPERKVEDKEVVPPVKRKVYLLRSKSHVNKSVPIKDLISPVKEASSSPTETDNSKPNSPAKDSALKVCVEEEDDIIVDVVGIDEEDTSKKVEKRIDATPPDLPPQRPLNTRFESQRQRKDFYNRRGYDSEEEDLMRRRMSRTLSPPPRLERQTNDDVVDEPLNEKDGEKSKTLAEDDLARRLGTKSTEDTFCNEDAKIALWKRYGFVPGPDLCIYGLKVLNVLENSGFSSIDDVVDPTQLLKTKVSSSAIPILPLSKSIMERKKAAIEMTKNAVIKRIPTPKSSMKNMTVAPKSVQVPAYLEKAPITLYSKFSKPPMVTYPRDNRQGCYRCKDRPSVDMSSFKFLEDTNVVAVRAHLCDQTRVMIARTAMWNREYAKRLGDRAIGTIWQKPDEVTAQMTGFCSATVRRCIDIANVSIVPKCADRIGVSKSNLASLQNAFGSEKFCGQTMRTPHVLSQYYSVKSAAKTADNNNNSTRPPAKKESEEEEQKRLEEER</sequence>
<organism evidence="2 3">
    <name type="scientific">Caenorhabditis japonica</name>
    <dbReference type="NCBI Taxonomy" id="281687"/>
    <lineage>
        <taxon>Eukaryota</taxon>
        <taxon>Metazoa</taxon>
        <taxon>Ecdysozoa</taxon>
        <taxon>Nematoda</taxon>
        <taxon>Chromadorea</taxon>
        <taxon>Rhabditida</taxon>
        <taxon>Rhabditina</taxon>
        <taxon>Rhabditomorpha</taxon>
        <taxon>Rhabditoidea</taxon>
        <taxon>Rhabditidae</taxon>
        <taxon>Peloderinae</taxon>
        <taxon>Caenorhabditis</taxon>
    </lineage>
</organism>
<feature type="compositionally biased region" description="Low complexity" evidence="1">
    <location>
        <begin position="94"/>
        <end position="103"/>
    </location>
</feature>
<feature type="compositionally biased region" description="Basic and acidic residues" evidence="1">
    <location>
        <begin position="308"/>
        <end position="322"/>
    </location>
</feature>
<feature type="region of interest" description="Disordered" evidence="1">
    <location>
        <begin position="226"/>
        <end position="322"/>
    </location>
</feature>
<evidence type="ECO:0000313" key="3">
    <source>
        <dbReference type="Proteomes" id="UP000005237"/>
    </source>
</evidence>
<protein>
    <submittedName>
        <fullName evidence="2">Uncharacterized protein</fullName>
    </submittedName>
</protein>
<feature type="region of interest" description="Disordered" evidence="1">
    <location>
        <begin position="129"/>
        <end position="157"/>
    </location>
</feature>
<feature type="region of interest" description="Disordered" evidence="1">
    <location>
        <begin position="178"/>
        <end position="210"/>
    </location>
</feature>
<evidence type="ECO:0000313" key="2">
    <source>
        <dbReference type="EnsemblMetazoa" id="CJA22964b.1"/>
    </source>
</evidence>
<feature type="compositionally biased region" description="Polar residues" evidence="1">
    <location>
        <begin position="1"/>
        <end position="13"/>
    </location>
</feature>
<dbReference type="EnsemblMetazoa" id="CJA22964b.1">
    <property type="protein sequence ID" value="CJA22964b.1"/>
    <property type="gene ID" value="WBGene00178536"/>
</dbReference>
<accession>A0A8R1ICK7</accession>
<feature type="compositionally biased region" description="Polar residues" evidence="1">
    <location>
        <begin position="83"/>
        <end position="93"/>
    </location>
</feature>
<feature type="compositionally biased region" description="Basic and acidic residues" evidence="1">
    <location>
        <begin position="259"/>
        <end position="274"/>
    </location>
</feature>
<reference evidence="3" key="1">
    <citation type="submission" date="2010-08" db="EMBL/GenBank/DDBJ databases">
        <authorList>
            <consortium name="Caenorhabditis japonica Sequencing Consortium"/>
            <person name="Wilson R.K."/>
        </authorList>
    </citation>
    <scope>NUCLEOTIDE SEQUENCE [LARGE SCALE GENOMIC DNA]</scope>
    <source>
        <strain evidence="3">DF5081</strain>
    </source>
</reference>
<feature type="compositionally biased region" description="Polar residues" evidence="1">
    <location>
        <begin position="190"/>
        <end position="203"/>
    </location>
</feature>
<dbReference type="Proteomes" id="UP000005237">
    <property type="component" value="Unassembled WGS sequence"/>
</dbReference>
<feature type="compositionally biased region" description="Basic and acidic residues" evidence="1">
    <location>
        <begin position="625"/>
        <end position="641"/>
    </location>
</feature>
<evidence type="ECO:0000256" key="1">
    <source>
        <dbReference type="SAM" id="MobiDB-lite"/>
    </source>
</evidence>
<dbReference type="AlphaFoldDB" id="A0A8R1ICK7"/>
<feature type="compositionally biased region" description="Basic and acidic residues" evidence="1">
    <location>
        <begin position="144"/>
        <end position="157"/>
    </location>
</feature>